<dbReference type="PROSITE" id="PS00022">
    <property type="entry name" value="EGF_1"/>
    <property type="match status" value="1"/>
</dbReference>
<accession>A0A0B6YHC4</accession>
<dbReference type="PROSITE" id="PS50026">
    <property type="entry name" value="EGF_3"/>
    <property type="match status" value="1"/>
</dbReference>
<feature type="transmembrane region" description="Helical" evidence="2">
    <location>
        <begin position="192"/>
        <end position="214"/>
    </location>
</feature>
<organism evidence="4">
    <name type="scientific">Arion vulgaris</name>
    <dbReference type="NCBI Taxonomy" id="1028688"/>
    <lineage>
        <taxon>Eukaryota</taxon>
        <taxon>Metazoa</taxon>
        <taxon>Spiralia</taxon>
        <taxon>Lophotrochozoa</taxon>
        <taxon>Mollusca</taxon>
        <taxon>Gastropoda</taxon>
        <taxon>Heterobranchia</taxon>
        <taxon>Euthyneura</taxon>
        <taxon>Panpulmonata</taxon>
        <taxon>Eupulmonata</taxon>
        <taxon>Stylommatophora</taxon>
        <taxon>Helicina</taxon>
        <taxon>Arionoidea</taxon>
        <taxon>Arionidae</taxon>
        <taxon>Arion</taxon>
    </lineage>
</organism>
<evidence type="ECO:0000313" key="4">
    <source>
        <dbReference type="EMBL" id="CEK55633.1"/>
    </source>
</evidence>
<proteinExistence type="predicted"/>
<feature type="disulfide bond" evidence="1">
    <location>
        <begin position="166"/>
        <end position="175"/>
    </location>
</feature>
<dbReference type="PANTHER" id="PTHR24033:SF151">
    <property type="entry name" value="NOTCH 2"/>
    <property type="match status" value="1"/>
</dbReference>
<evidence type="ECO:0000259" key="3">
    <source>
        <dbReference type="PROSITE" id="PS50026"/>
    </source>
</evidence>
<evidence type="ECO:0000256" key="1">
    <source>
        <dbReference type="PROSITE-ProRule" id="PRU00076"/>
    </source>
</evidence>
<keyword evidence="2" id="KW-0472">Membrane</keyword>
<sequence length="284" mass="32107">MERYGHEFHLRMDDGEGRNYNYTTMSASDKERDVFVVSRRVYSGAYKQGIGLSSVLIDDLIKTCIQDVRVNDGYFAMTEAENDDPDTMAEVEENQNTKEGCTRNDQCYPGLCPINRVCVRLWDHVECKCEPGYTLDGDQCRSNCVPNPCFHNVTCSIQNAEATCQCPPNWRGRLCDRLAQEKVVSGDLSGGALVAIIISIIVVILLALIVFLLYKLCPHHEEGEKYILEVDPEDDIRENIMNYDEEGAGEEDQDTYDISRLQKPGYVTFVKPLDVNRRLGNAPV</sequence>
<keyword evidence="1" id="KW-0245">EGF-like domain</keyword>
<gene>
    <name evidence="4" type="primary">ORF25673</name>
</gene>
<keyword evidence="2" id="KW-1133">Transmembrane helix</keyword>
<dbReference type="PANTHER" id="PTHR24033">
    <property type="entry name" value="EGF-LIKE DOMAIN-CONTAINING PROTEIN"/>
    <property type="match status" value="1"/>
</dbReference>
<dbReference type="InterPro" id="IPR051830">
    <property type="entry name" value="NOTCH_homolog"/>
</dbReference>
<dbReference type="SMART" id="SM00181">
    <property type="entry name" value="EGF"/>
    <property type="match status" value="2"/>
</dbReference>
<feature type="domain" description="EGF-like" evidence="3">
    <location>
        <begin position="141"/>
        <end position="176"/>
    </location>
</feature>
<dbReference type="AlphaFoldDB" id="A0A0B6YHC4"/>
<keyword evidence="2" id="KW-0812">Transmembrane</keyword>
<evidence type="ECO:0000256" key="2">
    <source>
        <dbReference type="SAM" id="Phobius"/>
    </source>
</evidence>
<dbReference type="SUPFAM" id="SSF57196">
    <property type="entry name" value="EGF/Laminin"/>
    <property type="match status" value="1"/>
</dbReference>
<feature type="non-terminal residue" evidence="4">
    <location>
        <position position="284"/>
    </location>
</feature>
<dbReference type="InterPro" id="IPR000742">
    <property type="entry name" value="EGF"/>
</dbReference>
<dbReference type="Gene3D" id="2.10.25.10">
    <property type="entry name" value="Laminin"/>
    <property type="match status" value="1"/>
</dbReference>
<dbReference type="EMBL" id="HACG01008768">
    <property type="protein sequence ID" value="CEK55633.1"/>
    <property type="molecule type" value="Transcribed_RNA"/>
</dbReference>
<dbReference type="Pfam" id="PF00008">
    <property type="entry name" value="EGF"/>
    <property type="match status" value="1"/>
</dbReference>
<protein>
    <recommendedName>
        <fullName evidence="3">EGF-like domain-containing protein</fullName>
    </recommendedName>
</protein>
<reference evidence="4" key="1">
    <citation type="submission" date="2014-12" db="EMBL/GenBank/DDBJ databases">
        <title>Insight into the proteome of Arion vulgaris.</title>
        <authorList>
            <person name="Aradska J."/>
            <person name="Bulat T."/>
            <person name="Smidak R."/>
            <person name="Sarate P."/>
            <person name="Gangsoo J."/>
            <person name="Sialana F."/>
            <person name="Bilban M."/>
            <person name="Lubec G."/>
        </authorList>
    </citation>
    <scope>NUCLEOTIDE SEQUENCE</scope>
    <source>
        <tissue evidence="4">Skin</tissue>
    </source>
</reference>
<keyword evidence="1" id="KW-1015">Disulfide bond</keyword>
<comment type="caution">
    <text evidence="1">Lacks conserved residue(s) required for the propagation of feature annotation.</text>
</comment>
<name>A0A0B6YHC4_9EUPU</name>